<reference evidence="1" key="1">
    <citation type="journal article" date="2014" name="Front. Microbiol.">
        <title>High frequency of phylogenetically diverse reductive dehalogenase-homologous genes in deep subseafloor sedimentary metagenomes.</title>
        <authorList>
            <person name="Kawai M."/>
            <person name="Futagami T."/>
            <person name="Toyoda A."/>
            <person name="Takaki Y."/>
            <person name="Nishi S."/>
            <person name="Hori S."/>
            <person name="Arai W."/>
            <person name="Tsubouchi T."/>
            <person name="Morono Y."/>
            <person name="Uchiyama I."/>
            <person name="Ito T."/>
            <person name="Fujiyama A."/>
            <person name="Inagaki F."/>
            <person name="Takami H."/>
        </authorList>
    </citation>
    <scope>NUCLEOTIDE SEQUENCE</scope>
    <source>
        <strain evidence="1">Expedition CK06-06</strain>
    </source>
</reference>
<dbReference type="AlphaFoldDB" id="X0XTP0"/>
<sequence>LEWANEFAITVPHSAREVYGWLLHYPHLSQAEIERCANLAAQANVSPSAYMEVTCPTD</sequence>
<organism evidence="1">
    <name type="scientific">marine sediment metagenome</name>
    <dbReference type="NCBI Taxonomy" id="412755"/>
    <lineage>
        <taxon>unclassified sequences</taxon>
        <taxon>metagenomes</taxon>
        <taxon>ecological metagenomes</taxon>
    </lineage>
</organism>
<dbReference type="EMBL" id="BARS01043481">
    <property type="protein sequence ID" value="GAG39983.1"/>
    <property type="molecule type" value="Genomic_DNA"/>
</dbReference>
<name>X0XTP0_9ZZZZ</name>
<comment type="caution">
    <text evidence="1">The sequence shown here is derived from an EMBL/GenBank/DDBJ whole genome shotgun (WGS) entry which is preliminary data.</text>
</comment>
<feature type="non-terminal residue" evidence="1">
    <location>
        <position position="1"/>
    </location>
</feature>
<protein>
    <submittedName>
        <fullName evidence="1">Uncharacterized protein</fullName>
    </submittedName>
</protein>
<evidence type="ECO:0000313" key="1">
    <source>
        <dbReference type="EMBL" id="GAG39983.1"/>
    </source>
</evidence>
<accession>X0XTP0</accession>
<gene>
    <name evidence="1" type="ORF">S01H1_65823</name>
</gene>
<proteinExistence type="predicted"/>